<evidence type="ECO:0000313" key="2">
    <source>
        <dbReference type="EMBL" id="ONK67214.1"/>
    </source>
</evidence>
<dbReference type="EMBL" id="CM007386">
    <property type="protein sequence ID" value="ONK67214.1"/>
    <property type="molecule type" value="Genomic_DNA"/>
</dbReference>
<feature type="region of interest" description="Disordered" evidence="1">
    <location>
        <begin position="144"/>
        <end position="232"/>
    </location>
</feature>
<name>A0A5P1EN34_ASPOF</name>
<proteinExistence type="predicted"/>
<feature type="compositionally biased region" description="Acidic residues" evidence="1">
    <location>
        <begin position="147"/>
        <end position="162"/>
    </location>
</feature>
<organism evidence="2 3">
    <name type="scientific">Asparagus officinalis</name>
    <name type="common">Garden asparagus</name>
    <dbReference type="NCBI Taxonomy" id="4686"/>
    <lineage>
        <taxon>Eukaryota</taxon>
        <taxon>Viridiplantae</taxon>
        <taxon>Streptophyta</taxon>
        <taxon>Embryophyta</taxon>
        <taxon>Tracheophyta</taxon>
        <taxon>Spermatophyta</taxon>
        <taxon>Magnoliopsida</taxon>
        <taxon>Liliopsida</taxon>
        <taxon>Asparagales</taxon>
        <taxon>Asparagaceae</taxon>
        <taxon>Asparagoideae</taxon>
        <taxon>Asparagus</taxon>
    </lineage>
</organism>
<protein>
    <submittedName>
        <fullName evidence="2">Uncharacterized protein</fullName>
    </submittedName>
</protein>
<dbReference type="OrthoDB" id="764588at2759"/>
<accession>A0A5P1EN34</accession>
<evidence type="ECO:0000313" key="3">
    <source>
        <dbReference type="Proteomes" id="UP000243459"/>
    </source>
</evidence>
<dbReference type="InterPro" id="IPR032675">
    <property type="entry name" value="LRR_dom_sf"/>
</dbReference>
<dbReference type="PANTHER" id="PTHR38926:SF81">
    <property type="entry name" value="F-BOX DOMAIN-CONTAINING PROTEIN"/>
    <property type="match status" value="1"/>
</dbReference>
<dbReference type="Proteomes" id="UP000243459">
    <property type="component" value="Chromosome 6"/>
</dbReference>
<keyword evidence="3" id="KW-1185">Reference proteome</keyword>
<dbReference type="PANTHER" id="PTHR38926">
    <property type="entry name" value="F-BOX DOMAIN CONTAINING PROTEIN, EXPRESSED"/>
    <property type="match status" value="1"/>
</dbReference>
<reference evidence="3" key="1">
    <citation type="journal article" date="2017" name="Nat. Commun.">
        <title>The asparagus genome sheds light on the origin and evolution of a young Y chromosome.</title>
        <authorList>
            <person name="Harkess A."/>
            <person name="Zhou J."/>
            <person name="Xu C."/>
            <person name="Bowers J.E."/>
            <person name="Van der Hulst R."/>
            <person name="Ayyampalayam S."/>
            <person name="Mercati F."/>
            <person name="Riccardi P."/>
            <person name="McKain M.R."/>
            <person name="Kakrana A."/>
            <person name="Tang H."/>
            <person name="Ray J."/>
            <person name="Groenendijk J."/>
            <person name="Arikit S."/>
            <person name="Mathioni S.M."/>
            <person name="Nakano M."/>
            <person name="Shan H."/>
            <person name="Telgmann-Rauber A."/>
            <person name="Kanno A."/>
            <person name="Yue Z."/>
            <person name="Chen H."/>
            <person name="Li W."/>
            <person name="Chen Y."/>
            <person name="Xu X."/>
            <person name="Zhang Y."/>
            <person name="Luo S."/>
            <person name="Chen H."/>
            <person name="Gao J."/>
            <person name="Mao Z."/>
            <person name="Pires J.C."/>
            <person name="Luo M."/>
            <person name="Kudrna D."/>
            <person name="Wing R.A."/>
            <person name="Meyers B.C."/>
            <person name="Yi K."/>
            <person name="Kong H."/>
            <person name="Lavrijsen P."/>
            <person name="Sunseri F."/>
            <person name="Falavigna A."/>
            <person name="Ye Y."/>
            <person name="Leebens-Mack J.H."/>
            <person name="Chen G."/>
        </authorList>
    </citation>
    <scope>NUCLEOTIDE SEQUENCE [LARGE SCALE GENOMIC DNA]</scope>
    <source>
        <strain evidence="3">cv. DH0086</strain>
    </source>
</reference>
<sequence>MPMSKVTDNTVQKHVGFLQSLTVLDISYCLSITHISIKLIGSNCKSLVEFKRNMPPPQPDITHPNNGSGSNVDESEAIAVADTMHCLETLELAYGLFSDLGLDAILTKCLKLHNLDIRGCWNVKLEGDVDGKCGLIPGFKDPWYDQFDYEDDDDSGNDEPNSDEDHGAGDDGGGQGGGGHGDVIDGGGGQAIDGHRDATDGGGGGDGVDRHGDVVVISDDDDDGHEDDWEVDSDDSWWGWMTLV</sequence>
<dbReference type="SUPFAM" id="SSF52047">
    <property type="entry name" value="RNI-like"/>
    <property type="match status" value="1"/>
</dbReference>
<feature type="compositionally biased region" description="Acidic residues" evidence="1">
    <location>
        <begin position="218"/>
        <end position="232"/>
    </location>
</feature>
<evidence type="ECO:0000256" key="1">
    <source>
        <dbReference type="SAM" id="MobiDB-lite"/>
    </source>
</evidence>
<dbReference type="Gramene" id="ONK67214">
    <property type="protein sequence ID" value="ONK67214"/>
    <property type="gene ID" value="A4U43_C06F17680"/>
</dbReference>
<dbReference type="Gene3D" id="3.80.10.10">
    <property type="entry name" value="Ribonuclease Inhibitor"/>
    <property type="match status" value="1"/>
</dbReference>
<gene>
    <name evidence="2" type="ORF">A4U43_C06F17680</name>
</gene>
<feature type="compositionally biased region" description="Gly residues" evidence="1">
    <location>
        <begin position="170"/>
        <end position="191"/>
    </location>
</feature>
<dbReference type="AlphaFoldDB" id="A0A5P1EN34"/>